<keyword evidence="3 5" id="KW-0949">S-adenosyl-L-methionine</keyword>
<proteinExistence type="inferred from homology"/>
<keyword evidence="2 5" id="KW-0808">Transferase</keyword>
<reference evidence="7 8" key="1">
    <citation type="submission" date="2018-07" db="EMBL/GenBank/DDBJ databases">
        <title>The draft genome of Phyllobacterium salinisoli.</title>
        <authorList>
            <person name="Liu L."/>
            <person name="Li L."/>
            <person name="Zhang X."/>
            <person name="Liang L."/>
        </authorList>
    </citation>
    <scope>NUCLEOTIDE SEQUENCE [LARGE SCALE GENOMIC DNA]</scope>
    <source>
        <strain evidence="7 8">LLAN61</strain>
    </source>
</reference>
<feature type="binding site" evidence="5">
    <location>
        <position position="306"/>
    </location>
    <ligand>
        <name>S-adenosyl-L-methionine</name>
        <dbReference type="ChEBI" id="CHEBI:59789"/>
    </ligand>
</feature>
<comment type="caution">
    <text evidence="5">Lacks conserved residue(s) required for the propagation of feature annotation.</text>
</comment>
<feature type="domain" description="SAM-dependent MTase RsmB/NOP-type" evidence="6">
    <location>
        <begin position="145"/>
        <end position="428"/>
    </location>
</feature>
<dbReference type="InterPro" id="IPR001678">
    <property type="entry name" value="MeTrfase_RsmB-F_NOP2_dom"/>
</dbReference>
<dbReference type="GO" id="GO:0008173">
    <property type="term" value="F:RNA methyltransferase activity"/>
    <property type="evidence" value="ECO:0007669"/>
    <property type="project" value="InterPro"/>
</dbReference>
<dbReference type="GO" id="GO:0001510">
    <property type="term" value="P:RNA methylation"/>
    <property type="evidence" value="ECO:0007669"/>
    <property type="project" value="InterPro"/>
</dbReference>
<evidence type="ECO:0000256" key="3">
    <source>
        <dbReference type="ARBA" id="ARBA00022691"/>
    </source>
</evidence>
<keyword evidence="8" id="KW-1185">Reference proteome</keyword>
<dbReference type="PANTHER" id="PTHR22807">
    <property type="entry name" value="NOP2 YEAST -RELATED NOL1/NOP2/FMU SUN DOMAIN-CONTAINING"/>
    <property type="match status" value="1"/>
</dbReference>
<dbReference type="Pfam" id="PF01189">
    <property type="entry name" value="Methyltr_RsmB-F"/>
    <property type="match status" value="1"/>
</dbReference>
<accession>A0A368K9B2</accession>
<gene>
    <name evidence="7" type="ORF">DUT91_03370</name>
</gene>
<dbReference type="Gene3D" id="3.40.50.150">
    <property type="entry name" value="Vaccinia Virus protein VP39"/>
    <property type="match status" value="1"/>
</dbReference>
<dbReference type="InterPro" id="IPR029063">
    <property type="entry name" value="SAM-dependent_MTases_sf"/>
</dbReference>
<dbReference type="PROSITE" id="PS51686">
    <property type="entry name" value="SAM_MT_RSMB_NOP"/>
    <property type="match status" value="1"/>
</dbReference>
<dbReference type="EMBL" id="QOZG01000001">
    <property type="protein sequence ID" value="RCS25814.1"/>
    <property type="molecule type" value="Genomic_DNA"/>
</dbReference>
<evidence type="ECO:0000256" key="5">
    <source>
        <dbReference type="PROSITE-ProRule" id="PRU01023"/>
    </source>
</evidence>
<dbReference type="Proteomes" id="UP000253420">
    <property type="component" value="Unassembled WGS sequence"/>
</dbReference>
<dbReference type="Pfam" id="PF22458">
    <property type="entry name" value="RsmF-B_ferredox"/>
    <property type="match status" value="1"/>
</dbReference>
<evidence type="ECO:0000313" key="8">
    <source>
        <dbReference type="Proteomes" id="UP000253420"/>
    </source>
</evidence>
<dbReference type="InterPro" id="IPR049560">
    <property type="entry name" value="MeTrfase_RsmB-F_NOP2_cat"/>
</dbReference>
<dbReference type="PANTHER" id="PTHR22807:SF53">
    <property type="entry name" value="RIBOSOMAL RNA SMALL SUBUNIT METHYLTRANSFERASE B-RELATED"/>
    <property type="match status" value="1"/>
</dbReference>
<evidence type="ECO:0000256" key="4">
    <source>
        <dbReference type="ARBA" id="ARBA00022884"/>
    </source>
</evidence>
<comment type="caution">
    <text evidence="7">The sequence shown here is derived from an EMBL/GenBank/DDBJ whole genome shotgun (WGS) entry which is preliminary data.</text>
</comment>
<organism evidence="7 8">
    <name type="scientific">Phyllobacterium salinisoli</name>
    <dbReference type="NCBI Taxonomy" id="1899321"/>
    <lineage>
        <taxon>Bacteria</taxon>
        <taxon>Pseudomonadati</taxon>
        <taxon>Pseudomonadota</taxon>
        <taxon>Alphaproteobacteria</taxon>
        <taxon>Hyphomicrobiales</taxon>
        <taxon>Phyllobacteriaceae</taxon>
        <taxon>Phyllobacterium</taxon>
    </lineage>
</organism>
<dbReference type="PRINTS" id="PR02008">
    <property type="entry name" value="RCMTFAMILY"/>
</dbReference>
<evidence type="ECO:0000313" key="7">
    <source>
        <dbReference type="EMBL" id="RCS25814.1"/>
    </source>
</evidence>
<feature type="active site" description="Nucleophile" evidence="5">
    <location>
        <position position="359"/>
    </location>
</feature>
<dbReference type="OrthoDB" id="9810297at2"/>
<keyword evidence="4 5" id="KW-0694">RNA-binding</keyword>
<dbReference type="RefSeq" id="WP_114438905.1">
    <property type="nucleotide sequence ID" value="NZ_QOZG01000001.1"/>
</dbReference>
<feature type="binding site" evidence="5">
    <location>
        <position position="263"/>
    </location>
    <ligand>
        <name>S-adenosyl-L-methionine</name>
        <dbReference type="ChEBI" id="CHEBI:59789"/>
    </ligand>
</feature>
<dbReference type="InterPro" id="IPR054728">
    <property type="entry name" value="RsmB-like_ferredoxin"/>
</dbReference>
<sequence length="429" mass="46882">MRLGGRLQAAIEVLDDIETRKRPASDALKDWGLSHRFAGAGDRAVIGNIVYDALRRKLSIAWRMDSGNAHDIAYGALLSDAEMSAESIAAELVDDKFAPAPLDETRLAAWESRDLADAPSYIRADVPEWCASQLEALFGDDWVREGAALAARPPVDLRVNTLKANRAKVLKELVRAGAGEAPLLAGAVRVPPLRALGRHPNVQAEPAFQKGWFEVQDLGSQIAALVTAAQPGLQVLDYCAGAGGKTLALAAVMENRGQIHAFDAEKPRLAPIFDRLKRAGVRNTQVHANPEDLVQFEGQMDIVLTDAPCTGSGTWRRRPDAKWRLSPQQLERREMEQREVLNGAKRYVKPGGCLVYVTCSLFASENNLQVEEFLRENPDYSGVDAKPLWHAAVPDAGDVLPIFPSHGMVLSPERTSTDGFYISVLQRNA</sequence>
<dbReference type="GO" id="GO:0003723">
    <property type="term" value="F:RNA binding"/>
    <property type="evidence" value="ECO:0007669"/>
    <property type="project" value="UniProtKB-UniRule"/>
</dbReference>
<comment type="similarity">
    <text evidence="5">Belongs to the class I-like SAM-binding methyltransferase superfamily. RsmB/NOP family.</text>
</comment>
<dbReference type="InterPro" id="IPR023267">
    <property type="entry name" value="RCMT"/>
</dbReference>
<protein>
    <submittedName>
        <fullName evidence="7">RsmB/NOP family class I SAM-dependent RNA methyltransferase</fullName>
    </submittedName>
</protein>
<dbReference type="AlphaFoldDB" id="A0A368K9B2"/>
<name>A0A368K9B2_9HYPH</name>
<evidence type="ECO:0000256" key="1">
    <source>
        <dbReference type="ARBA" id="ARBA00022603"/>
    </source>
</evidence>
<evidence type="ECO:0000259" key="6">
    <source>
        <dbReference type="PROSITE" id="PS51686"/>
    </source>
</evidence>
<keyword evidence="1 5" id="KW-0489">Methyltransferase</keyword>
<dbReference type="SUPFAM" id="SSF53335">
    <property type="entry name" value="S-adenosyl-L-methionine-dependent methyltransferases"/>
    <property type="match status" value="1"/>
</dbReference>
<evidence type="ECO:0000256" key="2">
    <source>
        <dbReference type="ARBA" id="ARBA00022679"/>
    </source>
</evidence>